<sequence length="245" mass="27975">MESTQKPKAPSSNAGQYQNSQPTTQNSSEWVLGMRVRVKTVTDEEYEGQIYTYDPITNCVVLHILLIVECIFYWVHLTLFLNKSLYNLLTLALQCSAKPVESSLLKIFQSTASRYDFRILKISHLKDISYLESNEEKKNEDNQPVVGFANIDKINTRQTQAFRETQANIARIGVGVSQEGQDIFDALSKTLPCHWYKNQIIVLEEVSISPPYDVDNCKPLREQSSSLNRVVRVLEGERRRLGLGK</sequence>
<dbReference type="InterPro" id="IPR039683">
    <property type="entry name" value="Lsm12-like"/>
</dbReference>
<name>A0ABR2WMZ2_9FUNG</name>
<protein>
    <recommendedName>
        <fullName evidence="3">AD domain-containing protein</fullName>
    </recommendedName>
</protein>
<evidence type="ECO:0000256" key="2">
    <source>
        <dbReference type="SAM" id="Phobius"/>
    </source>
</evidence>
<dbReference type="Pfam" id="PF09793">
    <property type="entry name" value="AD"/>
    <property type="match status" value="1"/>
</dbReference>
<keyword evidence="2" id="KW-0812">Transmembrane</keyword>
<accession>A0ABR2WMZ2</accession>
<dbReference type="EMBL" id="JASJQH010000807">
    <property type="protein sequence ID" value="KAK9762852.1"/>
    <property type="molecule type" value="Genomic_DNA"/>
</dbReference>
<dbReference type="Gene3D" id="2.30.30.100">
    <property type="match status" value="1"/>
</dbReference>
<keyword evidence="2" id="KW-0472">Membrane</keyword>
<feature type="domain" description="AD" evidence="3">
    <location>
        <begin position="147"/>
        <end position="242"/>
    </location>
</feature>
<evidence type="ECO:0000313" key="4">
    <source>
        <dbReference type="EMBL" id="KAK9762852.1"/>
    </source>
</evidence>
<proteinExistence type="predicted"/>
<dbReference type="InterPro" id="IPR047574">
    <property type="entry name" value="AD"/>
</dbReference>
<reference evidence="4 5" key="1">
    <citation type="submission" date="2023-04" db="EMBL/GenBank/DDBJ databases">
        <title>Genome of Basidiobolus ranarum AG-B5.</title>
        <authorList>
            <person name="Stajich J.E."/>
            <person name="Carter-House D."/>
            <person name="Gryganskyi A."/>
        </authorList>
    </citation>
    <scope>NUCLEOTIDE SEQUENCE [LARGE SCALE GENOMIC DNA]</scope>
    <source>
        <strain evidence="4 5">AG-B5</strain>
    </source>
</reference>
<evidence type="ECO:0000259" key="3">
    <source>
        <dbReference type="PROSITE" id="PS52001"/>
    </source>
</evidence>
<keyword evidence="2" id="KW-1133">Transmembrane helix</keyword>
<dbReference type="PROSITE" id="PS52001">
    <property type="entry name" value="AD"/>
    <property type="match status" value="1"/>
</dbReference>
<dbReference type="SMART" id="SM00995">
    <property type="entry name" value="AD"/>
    <property type="match status" value="1"/>
</dbReference>
<dbReference type="InterPro" id="IPR019181">
    <property type="entry name" value="LSM12_ABD"/>
</dbReference>
<evidence type="ECO:0000313" key="5">
    <source>
        <dbReference type="Proteomes" id="UP001479436"/>
    </source>
</evidence>
<keyword evidence="5" id="KW-1185">Reference proteome</keyword>
<dbReference type="PANTHER" id="PTHR13542">
    <property type="entry name" value="LSM12 HOMOLOG"/>
    <property type="match status" value="1"/>
</dbReference>
<organism evidence="4 5">
    <name type="scientific">Basidiobolus ranarum</name>
    <dbReference type="NCBI Taxonomy" id="34480"/>
    <lineage>
        <taxon>Eukaryota</taxon>
        <taxon>Fungi</taxon>
        <taxon>Fungi incertae sedis</taxon>
        <taxon>Zoopagomycota</taxon>
        <taxon>Entomophthoromycotina</taxon>
        <taxon>Basidiobolomycetes</taxon>
        <taxon>Basidiobolales</taxon>
        <taxon>Basidiobolaceae</taxon>
        <taxon>Basidiobolus</taxon>
    </lineage>
</organism>
<dbReference type="Proteomes" id="UP001479436">
    <property type="component" value="Unassembled WGS sequence"/>
</dbReference>
<feature type="transmembrane region" description="Helical" evidence="2">
    <location>
        <begin position="60"/>
        <end position="81"/>
    </location>
</feature>
<evidence type="ECO:0000256" key="1">
    <source>
        <dbReference type="SAM" id="MobiDB-lite"/>
    </source>
</evidence>
<comment type="caution">
    <text evidence="4">The sequence shown here is derived from an EMBL/GenBank/DDBJ whole genome shotgun (WGS) entry which is preliminary data.</text>
</comment>
<gene>
    <name evidence="4" type="ORF">K7432_011000</name>
</gene>
<feature type="region of interest" description="Disordered" evidence="1">
    <location>
        <begin position="1"/>
        <end position="26"/>
    </location>
</feature>